<sequence>MDQPQQPAAAPVSRPARSGAVEAALAVALGVLSAAFGLAPWLLTGARSPLQNLWAGEALPADMPVTLLPLSQYHATSIVALLTVGGAVAGLAVRIWRPGRRRLATGCAAAGVSAVHAIAVLQAFTTVGGGLTGGAAAALYVAGLLAGTVVAMAAAVAAALLLAAESKAPAALGVGLMAVPAASWLAFAASSAAGPGGTPAFLAAAWRWLPAVLVGAALAWCGFRPAVRLVVWVVNLLLLWLVPALFTSVSYVLGTRTYLGDFGEMSLLARQILAATLGPDGGAGPTVAVALAIGLAGAAALELRRRRVGS</sequence>
<feature type="transmembrane region" description="Helical" evidence="1">
    <location>
        <begin position="205"/>
        <end position="223"/>
    </location>
</feature>
<reference evidence="2 3" key="1">
    <citation type="journal article" date="2014" name="Arch. Microbiol.">
        <title>Arthrobacter enclensis sp. nov., isolated from sediment sample.</title>
        <authorList>
            <person name="Dastager S.G."/>
            <person name="Liu Q."/>
            <person name="Tang S.K."/>
            <person name="Krishnamurthi S."/>
            <person name="Lee J.C."/>
            <person name="Li W.J."/>
        </authorList>
    </citation>
    <scope>NUCLEOTIDE SEQUENCE [LARGE SCALE GENOMIC DNA]</scope>
    <source>
        <strain evidence="2 3">NIO-1008</strain>
    </source>
</reference>
<proteinExistence type="predicted"/>
<evidence type="ECO:0000313" key="3">
    <source>
        <dbReference type="Proteomes" id="UP000053199"/>
    </source>
</evidence>
<evidence type="ECO:0000313" key="2">
    <source>
        <dbReference type="EMBL" id="KSU76727.1"/>
    </source>
</evidence>
<feature type="transmembrane region" description="Helical" evidence="1">
    <location>
        <begin position="73"/>
        <end position="96"/>
    </location>
</feature>
<keyword evidence="1" id="KW-0812">Transmembrane</keyword>
<gene>
    <name evidence="2" type="ORF">AS031_08970</name>
</gene>
<feature type="transmembrane region" description="Helical" evidence="1">
    <location>
        <begin position="23"/>
        <end position="43"/>
    </location>
</feature>
<feature type="transmembrane region" description="Helical" evidence="1">
    <location>
        <begin position="230"/>
        <end position="253"/>
    </location>
</feature>
<feature type="transmembrane region" description="Helical" evidence="1">
    <location>
        <begin position="137"/>
        <end position="163"/>
    </location>
</feature>
<comment type="caution">
    <text evidence="2">The sequence shown here is derived from an EMBL/GenBank/DDBJ whole genome shotgun (WGS) entry which is preliminary data.</text>
</comment>
<organism evidence="2 3">
    <name type="scientific">Pseudarthrobacter enclensis</name>
    <dbReference type="NCBI Taxonomy" id="993070"/>
    <lineage>
        <taxon>Bacteria</taxon>
        <taxon>Bacillati</taxon>
        <taxon>Actinomycetota</taxon>
        <taxon>Actinomycetes</taxon>
        <taxon>Micrococcales</taxon>
        <taxon>Micrococcaceae</taxon>
        <taxon>Pseudarthrobacter</taxon>
    </lineage>
</organism>
<dbReference type="Proteomes" id="UP000053199">
    <property type="component" value="Unassembled WGS sequence"/>
</dbReference>
<keyword evidence="1" id="KW-0472">Membrane</keyword>
<dbReference type="EMBL" id="LNQM01000003">
    <property type="protein sequence ID" value="KSU76727.1"/>
    <property type="molecule type" value="Genomic_DNA"/>
</dbReference>
<keyword evidence="1" id="KW-1133">Transmembrane helix</keyword>
<name>A0A0V8IPP8_9MICC</name>
<evidence type="ECO:0000256" key="1">
    <source>
        <dbReference type="SAM" id="Phobius"/>
    </source>
</evidence>
<feature type="transmembrane region" description="Helical" evidence="1">
    <location>
        <begin position="103"/>
        <end position="125"/>
    </location>
</feature>
<accession>A0A0V8IPP8</accession>
<keyword evidence="3" id="KW-1185">Reference proteome</keyword>
<feature type="transmembrane region" description="Helical" evidence="1">
    <location>
        <begin position="170"/>
        <end position="193"/>
    </location>
</feature>
<dbReference type="AlphaFoldDB" id="A0A0V8IPP8"/>
<protein>
    <submittedName>
        <fullName evidence="2">Uncharacterized protein</fullName>
    </submittedName>
</protein>
<feature type="transmembrane region" description="Helical" evidence="1">
    <location>
        <begin position="283"/>
        <end position="303"/>
    </location>
</feature>